<dbReference type="PROSITE" id="PS51749">
    <property type="entry name" value="HNH_CAS9"/>
    <property type="match status" value="1"/>
</dbReference>
<dbReference type="GO" id="GO:0016787">
    <property type="term" value="F:hydrolase activity"/>
    <property type="evidence" value="ECO:0007669"/>
    <property type="project" value="UniProtKB-KW"/>
</dbReference>
<comment type="domain">
    <text evidence="12">Has 2 endonuclease domains. The discontinuous RuvC-like domain cleaves the target DNA noncomplementary to crRNA while the HNH nuclease domain cleaves the target DNA complementary to crRNA.</text>
</comment>
<organism evidence="14 15">
    <name type="scientific">Bizionia saleffrena</name>
    <dbReference type="NCBI Taxonomy" id="291189"/>
    <lineage>
        <taxon>Bacteria</taxon>
        <taxon>Pseudomonadati</taxon>
        <taxon>Bacteroidota</taxon>
        <taxon>Flavobacteriia</taxon>
        <taxon>Flavobacteriales</taxon>
        <taxon>Flavobacteriaceae</taxon>
        <taxon>Bizionia</taxon>
    </lineage>
</organism>
<keyword evidence="8 12" id="KW-0051">Antiviral defense</keyword>
<dbReference type="RefSeq" id="WP_148368196.1">
    <property type="nucleotide sequence ID" value="NZ_VSKM01000001.1"/>
</dbReference>
<evidence type="ECO:0000256" key="11">
    <source>
        <dbReference type="ARBA" id="ARBA00046380"/>
    </source>
</evidence>
<evidence type="ECO:0000256" key="12">
    <source>
        <dbReference type="HAMAP-Rule" id="MF_01480"/>
    </source>
</evidence>
<evidence type="ECO:0000313" key="14">
    <source>
        <dbReference type="EMBL" id="TYB80305.1"/>
    </source>
</evidence>
<keyword evidence="10" id="KW-0464">Manganese</keyword>
<evidence type="ECO:0000256" key="8">
    <source>
        <dbReference type="ARBA" id="ARBA00023118"/>
    </source>
</evidence>
<protein>
    <recommendedName>
        <fullName evidence="12">CRISPR-associated endonuclease Cas9</fullName>
        <ecNumber evidence="12">3.1.-.-</ecNumber>
    </recommendedName>
</protein>
<dbReference type="GO" id="GO:0043571">
    <property type="term" value="P:maintenance of CRISPR repeat elements"/>
    <property type="evidence" value="ECO:0007669"/>
    <property type="project" value="UniProtKB-UniRule"/>
</dbReference>
<dbReference type="InterPro" id="IPR036397">
    <property type="entry name" value="RNaseH_sf"/>
</dbReference>
<evidence type="ECO:0000256" key="10">
    <source>
        <dbReference type="ARBA" id="ARBA00023211"/>
    </source>
</evidence>
<dbReference type="HAMAP" id="MF_01480">
    <property type="entry name" value="Cas9"/>
    <property type="match status" value="1"/>
</dbReference>
<dbReference type="EMBL" id="VSKM01000001">
    <property type="protein sequence ID" value="TYB80305.1"/>
    <property type="molecule type" value="Genomic_DNA"/>
</dbReference>
<keyword evidence="7 12" id="KW-0694">RNA-binding</keyword>
<comment type="function">
    <text evidence="12">CRISPR (clustered regularly interspaced short palindromic repeat) is an adaptive immune system that provides protection against mobile genetic elements (viruses, transposable elements and conjugative plasmids). CRISPR clusters contain spacers, sequences complementary to antecedent mobile elements, and target invading nucleic acids. CRISPR clusters are transcribed and processed into CRISPR RNA (crRNA). In type II CRISPR systems correct processing of pre-crRNA requires a trans-encoded small RNA (tracrRNA), endogenous ribonuclease 3 (rnc) and this protein. The tracrRNA serves as a guide for ribonuclease 3-aided processing of pre-crRNA. Subsequently Cas9/crRNA/tracrRNA endonucleolytically cleaves linear or circular dsDNA target complementary to the spacer; Cas9 is inactive in the absence of the 2 guide RNAs (gRNA). Cas9 recognizes the protospacer adjacent motif (PAM) in the CRISPR repeat sequences to help distinguish self versus nonself, as targets within the bacterial CRISPR locus do not have PAMs. PAM recognition is also required for catalytic activity.</text>
</comment>
<keyword evidence="3" id="KW-0479">Metal-binding</keyword>
<evidence type="ECO:0000256" key="5">
    <source>
        <dbReference type="ARBA" id="ARBA00022801"/>
    </source>
</evidence>
<accession>A0A8H2LFD8</accession>
<evidence type="ECO:0000259" key="13">
    <source>
        <dbReference type="PROSITE" id="PS51749"/>
    </source>
</evidence>
<gene>
    <name evidence="12 14" type="primary">cas9</name>
    <name evidence="14" type="ORF">ES676_01140</name>
</gene>
<comment type="subunit">
    <text evidence="11 12">Monomer. Binds crRNA and tracrRNA.</text>
</comment>
<dbReference type="GO" id="GO:0051607">
    <property type="term" value="P:defense response to virus"/>
    <property type="evidence" value="ECO:0007669"/>
    <property type="project" value="UniProtKB-UniRule"/>
</dbReference>
<dbReference type="InterPro" id="IPR028629">
    <property type="entry name" value="Cas9"/>
</dbReference>
<evidence type="ECO:0000256" key="2">
    <source>
        <dbReference type="ARBA" id="ARBA00022722"/>
    </source>
</evidence>
<keyword evidence="9 12" id="KW-0238">DNA-binding</keyword>
<dbReference type="EC" id="3.1.-.-" evidence="12"/>
<dbReference type="InterPro" id="IPR041383">
    <property type="entry name" value="RuvC_III"/>
</dbReference>
<feature type="domain" description="HNH Cas9-type" evidence="13">
    <location>
        <begin position="655"/>
        <end position="822"/>
    </location>
</feature>
<dbReference type="InterPro" id="IPR003615">
    <property type="entry name" value="HNH_nuc"/>
</dbReference>
<comment type="cofactor">
    <cofactor evidence="1">
        <name>Mg(2+)</name>
        <dbReference type="ChEBI" id="CHEBI:18420"/>
    </cofactor>
</comment>
<keyword evidence="5 12" id="KW-0378">Hydrolase</keyword>
<evidence type="ECO:0000256" key="1">
    <source>
        <dbReference type="ARBA" id="ARBA00001946"/>
    </source>
</evidence>
<dbReference type="InterPro" id="IPR033114">
    <property type="entry name" value="HNH_CAS9"/>
</dbReference>
<keyword evidence="6" id="KW-0460">Magnesium</keyword>
<keyword evidence="15" id="KW-1185">Reference proteome</keyword>
<dbReference type="GO" id="GO:0004519">
    <property type="term" value="F:endonuclease activity"/>
    <property type="evidence" value="ECO:0007669"/>
    <property type="project" value="UniProtKB-UniRule"/>
</dbReference>
<feature type="active site" description="For RuvC-like nuclease domain" evidence="12">
    <location>
        <position position="8"/>
    </location>
</feature>
<dbReference type="GO" id="GO:0046872">
    <property type="term" value="F:metal ion binding"/>
    <property type="evidence" value="ECO:0007669"/>
    <property type="project" value="UniProtKB-UniRule"/>
</dbReference>
<dbReference type="NCBIfam" id="TIGR01865">
    <property type="entry name" value="cas_Csn1"/>
    <property type="match status" value="2"/>
</dbReference>
<dbReference type="Gene3D" id="3.30.420.10">
    <property type="entry name" value="Ribonuclease H-like superfamily/Ribonuclease H"/>
    <property type="match status" value="4"/>
</dbReference>
<proteinExistence type="inferred from homology"/>
<dbReference type="Pfam" id="PF18541">
    <property type="entry name" value="RuvC_III"/>
    <property type="match status" value="2"/>
</dbReference>
<evidence type="ECO:0000256" key="3">
    <source>
        <dbReference type="ARBA" id="ARBA00022723"/>
    </source>
</evidence>
<sequence>MAKILGLDLGTNSIGWAVVYDENNEIAGMGSRIFPEGVVAKTIGTGEKEESKNAARRNSRQQRRQFYRKRLRKIKLLRTLIDLNMCPLSHAELDIWAKWDKSKGKIGRIAPNSKSYIEWHIQNPYYLRNKALHKDLTLFEMGRVLYHIIQRRGFLSNRKGNDEGKIYKGKEGMVGIDQTQKSIVGSTLGSFLNSIYPVEGEPFKLITDENGNELRVRARYTLRDMYVEEFDKIWTIQAKQLGLLGKVGEKNKLTFLKGNLSSNRNKKKIEKLYKKYGEENVNIEEIKNGKSEKSTFKIVTKSILPLKEFFGGEIEYDEEGKVRYKSEDSLLFWQRPLRSQKGLLSKCRFEPTVEKGGVYLQKGKSPCHLSHPTYEEFRAYQYINNIEYGKKQKLNGIQRLIVLDLINCKDSNFDFSEIPKKLKMPYEKWNYSDDQKVPGNYTTKHLAGLFPKEIWENHKNKIWHCFYDFKDNDILVKKLISDFGLDEKLYDKVKKINLKEGYSNVSLKAVKNILPFLREGYRMSDATILGGVMNAFGNLISYFKDSEDVLVKDIIKIIRDKSNKEGEAIEKIKIYLVENKFGFVNDDKRFIKLYHHSQDIERKSLKEKLDPVENLRNPIVQQGINETRRLVNQLIKEHGQFDRIQVELGRNIKNSKKGRQEQSNRINENTVKNDAARELLTEYGLKHNRNNIQKVLLYKEMQDRGVVTVCPYTNTSINISDVLGAENKIQIEHIIPRSISLNDSFANKTLCDSKFNTLKGKLTPYQFYQKNNDPKLWGGAERWEDIEQRAYKLLPYYKAKCFTSKIKIEDSDVQSSFIERQLNDMRYISKKTKEIMSQVCDDVRVLPGSLTAELRHLWGLNNILQPVMDLDITNNNIKEDRVYPHYVVMDEDNKAVSTIVLYNKKPALKPRETTITGIINKDVFKTIDDYVNLTYDTRALNNGKYWLKLKLSQPTKMVRIFKERPESTEKELVLRGKIDREKFKNNSVGMINAKNFDNGSYWAKLAIKDKKFVLPEIEKQPKKLRNQVLLFGEVKDNYFTSFIYECETNKIDGKYWLLLDVDLDNANFNRAINEMPAFDLNQIRIEGTLNSEGVFVSEVDTDHRFKSKEKAGKYWVVFDIVEKPNEFNAIENPKPILEDNQTLIEGNIWVDKYTGEIKFDPKKNRGDHRHHAIDALVVALSKQSYFQQLSDYNAQREAKYKGLPYEKEQLNFPEPWTDFHTTAKNKAEKILVSHKQNRKVLTQVRKRIIKNGQTYTSVGDAVRGQLHKENIYGQRQAPFEISKGYHIRKKVSDLKDNQLKKIVDLEIRKIIVNARVEEVKMQKQITILLTQKKKSRTDEEELIIANQIESFQKDIQQLYTLKNKNGEPVPIKKVRVREEMSNAQKVKELNQYVNPRNNHHILIYKDENGELKECINSFWKVVERQKQKQPIYQLPNTYNKGRIINTLEENDMFLLGLTDEEYNDSKMNYDFLTKHLFRVQKISEGDYSFRHHLASTLENKKEQVRIGSLKKWKEMNPIKVKLTEIGSLI</sequence>
<comment type="caution">
    <text evidence="12">Lacks conserved residue(s) required for the propagation of feature annotation.</text>
</comment>
<dbReference type="Proteomes" id="UP000323324">
    <property type="component" value="Unassembled WGS sequence"/>
</dbReference>
<comment type="similarity">
    <text evidence="12">Belongs to the CRISPR-associated Cas9 family.</text>
</comment>
<keyword evidence="4 12" id="KW-0255">Endonuclease</keyword>
<keyword evidence="2 12" id="KW-0540">Nuclease</keyword>
<dbReference type="Pfam" id="PF13395">
    <property type="entry name" value="HNH_4"/>
    <property type="match status" value="1"/>
</dbReference>
<comment type="caution">
    <text evidence="14">The sequence shown here is derived from an EMBL/GenBank/DDBJ whole genome shotgun (WGS) entry which is preliminary data.</text>
</comment>
<evidence type="ECO:0000313" key="15">
    <source>
        <dbReference type="Proteomes" id="UP000323324"/>
    </source>
</evidence>
<evidence type="ECO:0000256" key="7">
    <source>
        <dbReference type="ARBA" id="ARBA00022884"/>
    </source>
</evidence>
<evidence type="ECO:0000256" key="6">
    <source>
        <dbReference type="ARBA" id="ARBA00022842"/>
    </source>
</evidence>
<evidence type="ECO:0000256" key="4">
    <source>
        <dbReference type="ARBA" id="ARBA00022759"/>
    </source>
</evidence>
<evidence type="ECO:0000256" key="9">
    <source>
        <dbReference type="ARBA" id="ARBA00023125"/>
    </source>
</evidence>
<name>A0A8H2LFD8_9FLAO</name>
<dbReference type="GO" id="GO:0003677">
    <property type="term" value="F:DNA binding"/>
    <property type="evidence" value="ECO:0007669"/>
    <property type="project" value="UniProtKB-UniRule"/>
</dbReference>
<reference evidence="14 15" key="1">
    <citation type="submission" date="2019-08" db="EMBL/GenBank/DDBJ databases">
        <title>Genomes of Antarctic Bizionia species.</title>
        <authorList>
            <person name="Bowman J.P."/>
        </authorList>
    </citation>
    <scope>NUCLEOTIDE SEQUENCE [LARGE SCALE GENOMIC DNA]</scope>
    <source>
        <strain evidence="14 15">HFD</strain>
    </source>
</reference>
<feature type="active site" description="Proton acceptor for HNH nuclease domain" evidence="12">
    <location>
        <position position="733"/>
    </location>
</feature>
<dbReference type="GO" id="GO:0003723">
    <property type="term" value="F:RNA binding"/>
    <property type="evidence" value="ECO:0007669"/>
    <property type="project" value="UniProtKB-UniRule"/>
</dbReference>